<name>A0A392Q9V1_9FABA</name>
<dbReference type="PANTHER" id="PTHR46890:SF48">
    <property type="entry name" value="RNA-DIRECTED DNA POLYMERASE"/>
    <property type="match status" value="1"/>
</dbReference>
<feature type="non-terminal residue" evidence="1">
    <location>
        <position position="1"/>
    </location>
</feature>
<protein>
    <recommendedName>
        <fullName evidence="3">RNA-directed DNA polymerase (Reverse transcriptase)</fullName>
    </recommendedName>
</protein>
<evidence type="ECO:0000313" key="1">
    <source>
        <dbReference type="EMBL" id="MCI20639.1"/>
    </source>
</evidence>
<keyword evidence="2" id="KW-1185">Reference proteome</keyword>
<dbReference type="AlphaFoldDB" id="A0A392Q9V1"/>
<sequence length="118" mass="13187">VARDWFQSNISYPDLDGSMMMSLAAPITNEEVKHAIFSMSPWKAPGPDGFPAGFYQKSWDIVSSSVCVFVRKVWNTPSEIGGVNKTDICLIPKIPHPEVVSQFRPISSCNTIYKIEYS</sequence>
<evidence type="ECO:0000313" key="2">
    <source>
        <dbReference type="Proteomes" id="UP000265520"/>
    </source>
</evidence>
<dbReference type="Proteomes" id="UP000265520">
    <property type="component" value="Unassembled WGS sequence"/>
</dbReference>
<proteinExistence type="predicted"/>
<dbReference type="InterPro" id="IPR052343">
    <property type="entry name" value="Retrotransposon-Effector_Assoc"/>
</dbReference>
<dbReference type="EMBL" id="LXQA010120870">
    <property type="protein sequence ID" value="MCI20639.1"/>
    <property type="molecule type" value="Genomic_DNA"/>
</dbReference>
<reference evidence="1 2" key="1">
    <citation type="journal article" date="2018" name="Front. Plant Sci.">
        <title>Red Clover (Trifolium pratense) and Zigzag Clover (T. medium) - A Picture of Genomic Similarities and Differences.</title>
        <authorList>
            <person name="Dluhosova J."/>
            <person name="Istvanek J."/>
            <person name="Nedelnik J."/>
            <person name="Repkova J."/>
        </authorList>
    </citation>
    <scope>NUCLEOTIDE SEQUENCE [LARGE SCALE GENOMIC DNA]</scope>
    <source>
        <strain evidence="2">cv. 10/8</strain>
        <tissue evidence="1">Leaf</tissue>
    </source>
</reference>
<dbReference type="PANTHER" id="PTHR46890">
    <property type="entry name" value="NON-LTR RETROLELEMENT REVERSE TRANSCRIPTASE-LIKE PROTEIN-RELATED"/>
    <property type="match status" value="1"/>
</dbReference>
<comment type="caution">
    <text evidence="1">The sequence shown here is derived from an EMBL/GenBank/DDBJ whole genome shotgun (WGS) entry which is preliminary data.</text>
</comment>
<accession>A0A392Q9V1</accession>
<evidence type="ECO:0008006" key="3">
    <source>
        <dbReference type="Google" id="ProtNLM"/>
    </source>
</evidence>
<organism evidence="1 2">
    <name type="scientific">Trifolium medium</name>
    <dbReference type="NCBI Taxonomy" id="97028"/>
    <lineage>
        <taxon>Eukaryota</taxon>
        <taxon>Viridiplantae</taxon>
        <taxon>Streptophyta</taxon>
        <taxon>Embryophyta</taxon>
        <taxon>Tracheophyta</taxon>
        <taxon>Spermatophyta</taxon>
        <taxon>Magnoliopsida</taxon>
        <taxon>eudicotyledons</taxon>
        <taxon>Gunneridae</taxon>
        <taxon>Pentapetalae</taxon>
        <taxon>rosids</taxon>
        <taxon>fabids</taxon>
        <taxon>Fabales</taxon>
        <taxon>Fabaceae</taxon>
        <taxon>Papilionoideae</taxon>
        <taxon>50 kb inversion clade</taxon>
        <taxon>NPAAA clade</taxon>
        <taxon>Hologalegina</taxon>
        <taxon>IRL clade</taxon>
        <taxon>Trifolieae</taxon>
        <taxon>Trifolium</taxon>
    </lineage>
</organism>